<keyword evidence="2" id="KW-1185">Reference proteome</keyword>
<feature type="non-terminal residue" evidence="1">
    <location>
        <position position="199"/>
    </location>
</feature>
<organism evidence="1 2">
    <name type="scientific">Diversispora eburnea</name>
    <dbReference type="NCBI Taxonomy" id="1213867"/>
    <lineage>
        <taxon>Eukaryota</taxon>
        <taxon>Fungi</taxon>
        <taxon>Fungi incertae sedis</taxon>
        <taxon>Mucoromycota</taxon>
        <taxon>Glomeromycotina</taxon>
        <taxon>Glomeromycetes</taxon>
        <taxon>Diversisporales</taxon>
        <taxon>Diversisporaceae</taxon>
        <taxon>Diversispora</taxon>
    </lineage>
</organism>
<dbReference type="EMBL" id="CAJVPK010008548">
    <property type="protein sequence ID" value="CAG8661571.1"/>
    <property type="molecule type" value="Genomic_DNA"/>
</dbReference>
<name>A0A9N9E1R9_9GLOM</name>
<dbReference type="InterPro" id="IPR036465">
    <property type="entry name" value="vWFA_dom_sf"/>
</dbReference>
<feature type="non-terminal residue" evidence="1">
    <location>
        <position position="1"/>
    </location>
</feature>
<evidence type="ECO:0000313" key="1">
    <source>
        <dbReference type="EMBL" id="CAG8661571.1"/>
    </source>
</evidence>
<accession>A0A9N9E1R9</accession>
<sequence length="199" mass="23150">NLEPKPEIAKDYVSHQVFWERTKFQDPYTKDDREEFKKCDHECPDEEHYKIDKDSRQKPIKSYCTQKIFHSSLDPNSTPPNGIGYTSIDGHHFTCDNPTTSFHIIFVVDKSSSMSGRDCRPEFDDTKLECLKEHNNRLGSVYAAVYKFITKRNNFRKTRDVDTNSLILFDHSALVAYENESLSNPDALLEKMIKYKPTG</sequence>
<dbReference type="Gene3D" id="3.40.50.410">
    <property type="entry name" value="von Willebrand factor, type A domain"/>
    <property type="match status" value="1"/>
</dbReference>
<dbReference type="SUPFAM" id="SSF53300">
    <property type="entry name" value="vWA-like"/>
    <property type="match status" value="1"/>
</dbReference>
<dbReference type="Proteomes" id="UP000789706">
    <property type="component" value="Unassembled WGS sequence"/>
</dbReference>
<dbReference type="OrthoDB" id="2414946at2759"/>
<dbReference type="AlphaFoldDB" id="A0A9N9E1R9"/>
<proteinExistence type="predicted"/>
<gene>
    <name evidence="1" type="ORF">DEBURN_LOCUS11775</name>
</gene>
<protein>
    <submittedName>
        <fullName evidence="1">7131_t:CDS:1</fullName>
    </submittedName>
</protein>
<evidence type="ECO:0000313" key="2">
    <source>
        <dbReference type="Proteomes" id="UP000789706"/>
    </source>
</evidence>
<comment type="caution">
    <text evidence="1">The sequence shown here is derived from an EMBL/GenBank/DDBJ whole genome shotgun (WGS) entry which is preliminary data.</text>
</comment>
<reference evidence="1" key="1">
    <citation type="submission" date="2021-06" db="EMBL/GenBank/DDBJ databases">
        <authorList>
            <person name="Kallberg Y."/>
            <person name="Tangrot J."/>
            <person name="Rosling A."/>
        </authorList>
    </citation>
    <scope>NUCLEOTIDE SEQUENCE</scope>
    <source>
        <strain evidence="1">AZ414A</strain>
    </source>
</reference>